<feature type="region of interest" description="Disordered" evidence="1">
    <location>
        <begin position="256"/>
        <end position="275"/>
    </location>
</feature>
<evidence type="ECO:0000256" key="1">
    <source>
        <dbReference type="SAM" id="MobiDB-lite"/>
    </source>
</evidence>
<proteinExistence type="predicted"/>
<organism evidence="2 3">
    <name type="scientific">Pterulicium gracile</name>
    <dbReference type="NCBI Taxonomy" id="1884261"/>
    <lineage>
        <taxon>Eukaryota</taxon>
        <taxon>Fungi</taxon>
        <taxon>Dikarya</taxon>
        <taxon>Basidiomycota</taxon>
        <taxon>Agaricomycotina</taxon>
        <taxon>Agaricomycetes</taxon>
        <taxon>Agaricomycetidae</taxon>
        <taxon>Agaricales</taxon>
        <taxon>Pleurotineae</taxon>
        <taxon>Pterulaceae</taxon>
        <taxon>Pterulicium</taxon>
    </lineage>
</organism>
<feature type="region of interest" description="Disordered" evidence="1">
    <location>
        <begin position="709"/>
        <end position="788"/>
    </location>
</feature>
<protein>
    <recommendedName>
        <fullName evidence="4">PH domain-containing protein</fullName>
    </recommendedName>
</protein>
<dbReference type="EMBL" id="ML178821">
    <property type="protein sequence ID" value="TFL03146.1"/>
    <property type="molecule type" value="Genomic_DNA"/>
</dbReference>
<sequence length="788" mass="86986">MSSNVKMYGARDMTGGLQRGKSTKQLINRWESINESLPSPLPERRFSRGFKNMLPSAGTVPRTKPIRASFRNLFAVFKKDSKPSESGAGELDKYSKPFEDIQDDFAQSPIPVVLDAPASSGDSSVLELQGGLWYQARMPDGTAQWISCTAHIEAGMIRLISKDGSTPEQVVVLAACSDVRSLGSLDLPDQELPRLFLENGYRIFDVYLRPAGRERFAAVSVQQRAKWVSAIWSCIIDDRDRESTFSTYLNDRERTNAPFSDVDRGLPPVPQETPAMLTLSSPSVYAPTQMFSPRSYSAPRQAENLASSRRKAASNPQNASSPASVLSSPNAASQNLPPPDRSNLRRYSLSDVPSPSVATVAPPGLPEPSTTSDPLLINLVQQHTAEQRNQLTEVQRDLMNILPNLASLFESHGSLPQINDLLQLLAQLGNNVQGNHEEVKGILDRLLSQNERAEPRDVVQAFHNIGSCDDRQAAKPSPSLNVRLDALAASLDQMKAGGGTQALHGALNDQVAEMVELLRKGEVQDANHTTHQADVSRYLAELNGWMKSFSEVSLFHTNTALVKLDHLGGELGVRRPEDAPSNENTPSTGILNEIRESLEVLKARERHEFTPDLFMKLLENQRQEQEAMLRTLASDLSNEIKTERLSFVDAMSRATSFDIQAHLDQFKHELTKEVLSMTQEVGRLHLERQAVETQIADLFSFYNKHQAHQPAGMLSPPTQSTQMGGGFHPRSQPPVSGSRSAYVGPVRLAARDQHGRQLSEAPVPGQYVSQVRPQITPVQTDAGRRSRR</sequence>
<evidence type="ECO:0000313" key="2">
    <source>
        <dbReference type="EMBL" id="TFL03146.1"/>
    </source>
</evidence>
<feature type="compositionally biased region" description="Polar residues" evidence="1">
    <location>
        <begin position="767"/>
        <end position="779"/>
    </location>
</feature>
<feature type="region of interest" description="Disordered" evidence="1">
    <location>
        <begin position="290"/>
        <end position="371"/>
    </location>
</feature>
<dbReference type="OrthoDB" id="2261329at2759"/>
<evidence type="ECO:0008006" key="4">
    <source>
        <dbReference type="Google" id="ProtNLM"/>
    </source>
</evidence>
<feature type="compositionally biased region" description="Low complexity" evidence="1">
    <location>
        <begin position="313"/>
        <end position="324"/>
    </location>
</feature>
<dbReference type="STRING" id="1884261.A0A5C3QMK6"/>
<evidence type="ECO:0000313" key="3">
    <source>
        <dbReference type="Proteomes" id="UP000305067"/>
    </source>
</evidence>
<dbReference type="AlphaFoldDB" id="A0A5C3QMK6"/>
<keyword evidence="3" id="KW-1185">Reference proteome</keyword>
<gene>
    <name evidence="2" type="ORF">BDV98DRAFT_565465</name>
</gene>
<name>A0A5C3QMK6_9AGAR</name>
<accession>A0A5C3QMK6</accession>
<feature type="compositionally biased region" description="Polar residues" evidence="1">
    <location>
        <begin position="325"/>
        <end position="335"/>
    </location>
</feature>
<dbReference type="Proteomes" id="UP000305067">
    <property type="component" value="Unassembled WGS sequence"/>
</dbReference>
<feature type="compositionally biased region" description="Low complexity" evidence="1">
    <location>
        <begin position="352"/>
        <end position="362"/>
    </location>
</feature>
<reference evidence="2 3" key="1">
    <citation type="journal article" date="2019" name="Nat. Ecol. Evol.">
        <title>Megaphylogeny resolves global patterns of mushroom evolution.</title>
        <authorList>
            <person name="Varga T."/>
            <person name="Krizsan K."/>
            <person name="Foldi C."/>
            <person name="Dima B."/>
            <person name="Sanchez-Garcia M."/>
            <person name="Sanchez-Ramirez S."/>
            <person name="Szollosi G.J."/>
            <person name="Szarkandi J.G."/>
            <person name="Papp V."/>
            <person name="Albert L."/>
            <person name="Andreopoulos W."/>
            <person name="Angelini C."/>
            <person name="Antonin V."/>
            <person name="Barry K.W."/>
            <person name="Bougher N.L."/>
            <person name="Buchanan P."/>
            <person name="Buyck B."/>
            <person name="Bense V."/>
            <person name="Catcheside P."/>
            <person name="Chovatia M."/>
            <person name="Cooper J."/>
            <person name="Damon W."/>
            <person name="Desjardin D."/>
            <person name="Finy P."/>
            <person name="Geml J."/>
            <person name="Haridas S."/>
            <person name="Hughes K."/>
            <person name="Justo A."/>
            <person name="Karasinski D."/>
            <person name="Kautmanova I."/>
            <person name="Kiss B."/>
            <person name="Kocsube S."/>
            <person name="Kotiranta H."/>
            <person name="LaButti K.M."/>
            <person name="Lechner B.E."/>
            <person name="Liimatainen K."/>
            <person name="Lipzen A."/>
            <person name="Lukacs Z."/>
            <person name="Mihaltcheva S."/>
            <person name="Morgado L.N."/>
            <person name="Niskanen T."/>
            <person name="Noordeloos M.E."/>
            <person name="Ohm R.A."/>
            <person name="Ortiz-Santana B."/>
            <person name="Ovrebo C."/>
            <person name="Racz N."/>
            <person name="Riley R."/>
            <person name="Savchenko A."/>
            <person name="Shiryaev A."/>
            <person name="Soop K."/>
            <person name="Spirin V."/>
            <person name="Szebenyi C."/>
            <person name="Tomsovsky M."/>
            <person name="Tulloss R.E."/>
            <person name="Uehling J."/>
            <person name="Grigoriev I.V."/>
            <person name="Vagvolgyi C."/>
            <person name="Papp T."/>
            <person name="Martin F.M."/>
            <person name="Miettinen O."/>
            <person name="Hibbett D.S."/>
            <person name="Nagy L.G."/>
        </authorList>
    </citation>
    <scope>NUCLEOTIDE SEQUENCE [LARGE SCALE GENOMIC DNA]</scope>
    <source>
        <strain evidence="2 3">CBS 309.79</strain>
    </source>
</reference>